<keyword evidence="1" id="KW-0812">Transmembrane</keyword>
<evidence type="ECO:0000256" key="1">
    <source>
        <dbReference type="SAM" id="Phobius"/>
    </source>
</evidence>
<feature type="transmembrane region" description="Helical" evidence="1">
    <location>
        <begin position="39"/>
        <end position="58"/>
    </location>
</feature>
<dbReference type="HOGENOM" id="CLU_2904346_0_0_1"/>
<dbReference type="AlphaFoldDB" id="A0A067TMR9"/>
<evidence type="ECO:0000313" key="2">
    <source>
        <dbReference type="EMBL" id="KDR80268.1"/>
    </source>
</evidence>
<keyword evidence="3" id="KW-1185">Reference proteome</keyword>
<proteinExistence type="predicted"/>
<keyword evidence="1" id="KW-0472">Membrane</keyword>
<organism evidence="2 3">
    <name type="scientific">Galerina marginata (strain CBS 339.88)</name>
    <dbReference type="NCBI Taxonomy" id="685588"/>
    <lineage>
        <taxon>Eukaryota</taxon>
        <taxon>Fungi</taxon>
        <taxon>Dikarya</taxon>
        <taxon>Basidiomycota</taxon>
        <taxon>Agaricomycotina</taxon>
        <taxon>Agaricomycetes</taxon>
        <taxon>Agaricomycetidae</taxon>
        <taxon>Agaricales</taxon>
        <taxon>Agaricineae</taxon>
        <taxon>Strophariaceae</taxon>
        <taxon>Galerina</taxon>
    </lineage>
</organism>
<accession>A0A067TMR9</accession>
<evidence type="ECO:0000313" key="3">
    <source>
        <dbReference type="Proteomes" id="UP000027222"/>
    </source>
</evidence>
<dbReference type="EMBL" id="KL142372">
    <property type="protein sequence ID" value="KDR80268.1"/>
    <property type="molecule type" value="Genomic_DNA"/>
</dbReference>
<gene>
    <name evidence="2" type="ORF">GALMADRAFT_242606</name>
</gene>
<dbReference type="Proteomes" id="UP000027222">
    <property type="component" value="Unassembled WGS sequence"/>
</dbReference>
<name>A0A067TMR9_GALM3</name>
<keyword evidence="1" id="KW-1133">Transmembrane helix</keyword>
<reference evidence="3" key="1">
    <citation type="journal article" date="2014" name="Proc. Natl. Acad. Sci. U.S.A.">
        <title>Extensive sampling of basidiomycete genomes demonstrates inadequacy of the white-rot/brown-rot paradigm for wood decay fungi.</title>
        <authorList>
            <person name="Riley R."/>
            <person name="Salamov A.A."/>
            <person name="Brown D.W."/>
            <person name="Nagy L.G."/>
            <person name="Floudas D."/>
            <person name="Held B.W."/>
            <person name="Levasseur A."/>
            <person name="Lombard V."/>
            <person name="Morin E."/>
            <person name="Otillar R."/>
            <person name="Lindquist E.A."/>
            <person name="Sun H."/>
            <person name="LaButti K.M."/>
            <person name="Schmutz J."/>
            <person name="Jabbour D."/>
            <person name="Luo H."/>
            <person name="Baker S.E."/>
            <person name="Pisabarro A.G."/>
            <person name="Walton J.D."/>
            <person name="Blanchette R.A."/>
            <person name="Henrissat B."/>
            <person name="Martin F."/>
            <person name="Cullen D."/>
            <person name="Hibbett D.S."/>
            <person name="Grigoriev I.V."/>
        </authorList>
    </citation>
    <scope>NUCLEOTIDE SEQUENCE [LARGE SCALE GENOMIC DNA]</scope>
    <source>
        <strain evidence="3">CBS 339.88</strain>
    </source>
</reference>
<sequence length="62" mass="7328">MAIWHHVQRQPSRIMVFMKKNANNPYDVISTLRLYRSDFLEASIGVLWLMSAISLQYIQPTF</sequence>
<protein>
    <submittedName>
        <fullName evidence="2">Uncharacterized protein</fullName>
    </submittedName>
</protein>